<proteinExistence type="predicted"/>
<comment type="caution">
    <text evidence="2">The sequence shown here is derived from an EMBL/GenBank/DDBJ whole genome shotgun (WGS) entry which is preliminary data.</text>
</comment>
<sequence length="158" mass="16696">MSGFSSTSPTSEPEIPSRSGEAITISWLAACSVDAMYRLRRRLSTTTTVVGRSVGDCVGVDVSSIRLLSAARIVSSFVPSSLCGGVIPNKRDSAQAMLYAGVQNHRQPSAPPLSPPPPPPPQTPTTTTVPPSPFNAALHYPVPPLHSHLLHISDTHHT</sequence>
<reference evidence="2 3" key="1">
    <citation type="submission" date="2023-08" db="EMBL/GenBank/DDBJ databases">
        <title>A Necator americanus chromosomal reference genome.</title>
        <authorList>
            <person name="Ilik V."/>
            <person name="Petrzelkova K.J."/>
            <person name="Pardy F."/>
            <person name="Fuh T."/>
            <person name="Niatou-Singa F.S."/>
            <person name="Gouil Q."/>
            <person name="Baker L."/>
            <person name="Ritchie M.E."/>
            <person name="Jex A.R."/>
            <person name="Gazzola D."/>
            <person name="Li H."/>
            <person name="Toshio Fujiwara R."/>
            <person name="Zhan B."/>
            <person name="Aroian R.V."/>
            <person name="Pafco B."/>
            <person name="Schwarz E.M."/>
        </authorList>
    </citation>
    <scope>NUCLEOTIDE SEQUENCE [LARGE SCALE GENOMIC DNA]</scope>
    <source>
        <strain evidence="2 3">Aroian</strain>
        <tissue evidence="2">Whole animal</tissue>
    </source>
</reference>
<gene>
    <name evidence="2" type="primary">Necator_chrIII.g9056</name>
    <name evidence="2" type="ORF">RB195_008291</name>
</gene>
<name>A0ABR1CMY2_NECAM</name>
<organism evidence="2 3">
    <name type="scientific">Necator americanus</name>
    <name type="common">Human hookworm</name>
    <dbReference type="NCBI Taxonomy" id="51031"/>
    <lineage>
        <taxon>Eukaryota</taxon>
        <taxon>Metazoa</taxon>
        <taxon>Ecdysozoa</taxon>
        <taxon>Nematoda</taxon>
        <taxon>Chromadorea</taxon>
        <taxon>Rhabditida</taxon>
        <taxon>Rhabditina</taxon>
        <taxon>Rhabditomorpha</taxon>
        <taxon>Strongyloidea</taxon>
        <taxon>Ancylostomatidae</taxon>
        <taxon>Bunostominae</taxon>
        <taxon>Necator</taxon>
    </lineage>
</organism>
<protein>
    <submittedName>
        <fullName evidence="2">Uncharacterized protein</fullName>
    </submittedName>
</protein>
<feature type="region of interest" description="Disordered" evidence="1">
    <location>
        <begin position="105"/>
        <end position="137"/>
    </location>
</feature>
<evidence type="ECO:0000313" key="3">
    <source>
        <dbReference type="Proteomes" id="UP001303046"/>
    </source>
</evidence>
<evidence type="ECO:0000313" key="2">
    <source>
        <dbReference type="EMBL" id="KAK6739704.1"/>
    </source>
</evidence>
<dbReference type="EMBL" id="JAVFWL010000003">
    <property type="protein sequence ID" value="KAK6739704.1"/>
    <property type="molecule type" value="Genomic_DNA"/>
</dbReference>
<dbReference type="Proteomes" id="UP001303046">
    <property type="component" value="Unassembled WGS sequence"/>
</dbReference>
<accession>A0ABR1CMY2</accession>
<keyword evidence="3" id="KW-1185">Reference proteome</keyword>
<evidence type="ECO:0000256" key="1">
    <source>
        <dbReference type="SAM" id="MobiDB-lite"/>
    </source>
</evidence>
<feature type="compositionally biased region" description="Pro residues" evidence="1">
    <location>
        <begin position="109"/>
        <end position="123"/>
    </location>
</feature>